<dbReference type="PANTHER" id="PTHR43179:SF7">
    <property type="entry name" value="RHAMNOSYLTRANSFERASE WBBL"/>
    <property type="match status" value="1"/>
</dbReference>
<organism evidence="2 3">
    <name type="scientific">Candidatus Gottesmanbacteria bacterium RIFOXYB1_FULL_47_11</name>
    <dbReference type="NCBI Taxonomy" id="1798401"/>
    <lineage>
        <taxon>Bacteria</taxon>
        <taxon>Candidatus Gottesmaniibacteriota</taxon>
    </lineage>
</organism>
<sequence length="287" mass="32902">MELSIIIVNYNTKDITRACLDSLAKWRDGIDWEIIMVDNGSTDGSIEVLKKYPGIKLILNRKNLGFAKANNKGIKVAKGKYILLLNSDTEVRQDAIGTMLRFMDGHLKAGAATCKLELTTGAMDPACHRGFPTPWASLTYVLGLEKAFPKFPLFAGYHLGYKNMTIPHQVDCISGAFFLARRTAISEVGLLDEAYFMYAEDIDWAYRFKQKGWEIWFNPEAVVLHKKKMSGRNSLLRSRAVTTEIYFHTYNWLFYKKHYVKKYGPLISIPVHIFYTTRLFLLKKFSL</sequence>
<proteinExistence type="predicted"/>
<dbReference type="AlphaFoldDB" id="A0A1F6BC22"/>
<dbReference type="EMBL" id="MFKE01000028">
    <property type="protein sequence ID" value="OGG34496.1"/>
    <property type="molecule type" value="Genomic_DNA"/>
</dbReference>
<protein>
    <recommendedName>
        <fullName evidence="1">Glycosyltransferase 2-like domain-containing protein</fullName>
    </recommendedName>
</protein>
<dbReference type="Pfam" id="PF00535">
    <property type="entry name" value="Glycos_transf_2"/>
    <property type="match status" value="1"/>
</dbReference>
<dbReference type="InterPro" id="IPR029044">
    <property type="entry name" value="Nucleotide-diphossugar_trans"/>
</dbReference>
<reference evidence="2 3" key="1">
    <citation type="journal article" date="2016" name="Nat. Commun.">
        <title>Thousands of microbial genomes shed light on interconnected biogeochemical processes in an aquifer system.</title>
        <authorList>
            <person name="Anantharaman K."/>
            <person name="Brown C.T."/>
            <person name="Hug L.A."/>
            <person name="Sharon I."/>
            <person name="Castelle C.J."/>
            <person name="Probst A.J."/>
            <person name="Thomas B.C."/>
            <person name="Singh A."/>
            <person name="Wilkins M.J."/>
            <person name="Karaoz U."/>
            <person name="Brodie E.L."/>
            <person name="Williams K.H."/>
            <person name="Hubbard S.S."/>
            <person name="Banfield J.F."/>
        </authorList>
    </citation>
    <scope>NUCLEOTIDE SEQUENCE [LARGE SCALE GENOMIC DNA]</scope>
</reference>
<evidence type="ECO:0000259" key="1">
    <source>
        <dbReference type="Pfam" id="PF00535"/>
    </source>
</evidence>
<dbReference type="CDD" id="cd04186">
    <property type="entry name" value="GT_2_like_c"/>
    <property type="match status" value="1"/>
</dbReference>
<feature type="domain" description="Glycosyltransferase 2-like" evidence="1">
    <location>
        <begin position="4"/>
        <end position="110"/>
    </location>
</feature>
<evidence type="ECO:0000313" key="3">
    <source>
        <dbReference type="Proteomes" id="UP000176186"/>
    </source>
</evidence>
<dbReference type="Proteomes" id="UP000176186">
    <property type="component" value="Unassembled WGS sequence"/>
</dbReference>
<dbReference type="STRING" id="1798401.A2363_04830"/>
<dbReference type="InterPro" id="IPR001173">
    <property type="entry name" value="Glyco_trans_2-like"/>
</dbReference>
<dbReference type="Gene3D" id="3.90.550.10">
    <property type="entry name" value="Spore Coat Polysaccharide Biosynthesis Protein SpsA, Chain A"/>
    <property type="match status" value="1"/>
</dbReference>
<gene>
    <name evidence="2" type="ORF">A2363_04830</name>
</gene>
<name>A0A1F6BC22_9BACT</name>
<comment type="caution">
    <text evidence="2">The sequence shown here is derived from an EMBL/GenBank/DDBJ whole genome shotgun (WGS) entry which is preliminary data.</text>
</comment>
<dbReference type="PANTHER" id="PTHR43179">
    <property type="entry name" value="RHAMNOSYLTRANSFERASE WBBL"/>
    <property type="match status" value="1"/>
</dbReference>
<accession>A0A1F6BC22</accession>
<evidence type="ECO:0000313" key="2">
    <source>
        <dbReference type="EMBL" id="OGG34496.1"/>
    </source>
</evidence>
<dbReference type="SUPFAM" id="SSF53448">
    <property type="entry name" value="Nucleotide-diphospho-sugar transferases"/>
    <property type="match status" value="1"/>
</dbReference>